<dbReference type="PANTHER" id="PTHR43000">
    <property type="entry name" value="DTDP-D-GLUCOSE 4,6-DEHYDRATASE-RELATED"/>
    <property type="match status" value="1"/>
</dbReference>
<comment type="similarity">
    <text evidence="2">Belongs to the NAD(P)-dependent epimerase/dehydratase family.</text>
</comment>
<dbReference type="Pfam" id="PF01370">
    <property type="entry name" value="Epimerase"/>
    <property type="match status" value="1"/>
</dbReference>
<comment type="pathway">
    <text evidence="1">Bacterial outer membrane biogenesis; LPS O-antigen biosynthesis.</text>
</comment>
<proteinExistence type="inferred from homology"/>
<protein>
    <submittedName>
        <fullName evidence="4">NAD(P)-dependent oxidoreductase</fullName>
    </submittedName>
</protein>
<evidence type="ECO:0000259" key="3">
    <source>
        <dbReference type="Pfam" id="PF01370"/>
    </source>
</evidence>
<evidence type="ECO:0000256" key="2">
    <source>
        <dbReference type="ARBA" id="ARBA00007637"/>
    </source>
</evidence>
<keyword evidence="6" id="KW-1185">Reference proteome</keyword>
<sequence length="298" mass="32953">MVTGGLGYTGRKIVAQLSARGIRVVNFNRDYSELNNEFVTAVQGELYDIPRLVATMQKYGVDTIIHTAAMSHPDLSIDLPLTTVAANIDGTVHLLEAMRMAGIKRLVNFSSETVYGHIDGTVTTDSPLNPTTPYGVTKVATELFGKVYNDLYGLEVVSLRIAEVYGPGNKMPQILRDMIKTVLAGKVFALPNGGDHYFQIIHIDDVAHAAICAAEAHGVTGHVFNINGGTYCTMREMAAIVQKYIPEAQIQLGDGNWHLDRQGPWDTSESERQLGYKPRHTLENGIKEYVEWLRNNEY</sequence>
<dbReference type="EMBL" id="JAUEDK010000063">
    <property type="protein sequence ID" value="MDN0077344.1"/>
    <property type="molecule type" value="Genomic_DNA"/>
</dbReference>
<evidence type="ECO:0000313" key="5">
    <source>
        <dbReference type="EMBL" id="MDN0077344.1"/>
    </source>
</evidence>
<evidence type="ECO:0000256" key="1">
    <source>
        <dbReference type="ARBA" id="ARBA00005125"/>
    </source>
</evidence>
<evidence type="ECO:0000313" key="4">
    <source>
        <dbReference type="EMBL" id="MDN0076329.1"/>
    </source>
</evidence>
<feature type="domain" description="NAD-dependent epimerase/dehydratase" evidence="3">
    <location>
        <begin position="1"/>
        <end position="226"/>
    </location>
</feature>
<comment type="caution">
    <text evidence="4">The sequence shown here is derived from an EMBL/GenBank/DDBJ whole genome shotgun (WGS) entry which is preliminary data.</text>
</comment>
<dbReference type="InterPro" id="IPR036291">
    <property type="entry name" value="NAD(P)-bd_dom_sf"/>
</dbReference>
<dbReference type="RefSeq" id="WP_289830983.1">
    <property type="nucleotide sequence ID" value="NZ_JAUEDK010000030.1"/>
</dbReference>
<dbReference type="SUPFAM" id="SSF51735">
    <property type="entry name" value="NAD(P)-binding Rossmann-fold domains"/>
    <property type="match status" value="1"/>
</dbReference>
<organism evidence="4 6">
    <name type="scientific">Crenobacter oryzisoli</name>
    <dbReference type="NCBI Taxonomy" id="3056844"/>
    <lineage>
        <taxon>Bacteria</taxon>
        <taxon>Pseudomonadati</taxon>
        <taxon>Pseudomonadota</taxon>
        <taxon>Betaproteobacteria</taxon>
        <taxon>Neisseriales</taxon>
        <taxon>Neisseriaceae</taxon>
        <taxon>Crenobacter</taxon>
    </lineage>
</organism>
<dbReference type="InterPro" id="IPR001509">
    <property type="entry name" value="Epimerase_deHydtase"/>
</dbReference>
<name>A0ABT7XS04_9NEIS</name>
<reference evidence="4" key="1">
    <citation type="submission" date="2023-06" db="EMBL/GenBank/DDBJ databases">
        <authorList>
            <person name="Zhang S."/>
        </authorList>
    </citation>
    <scope>NUCLEOTIDE SEQUENCE</scope>
    <source>
        <strain evidence="4">SG2303</strain>
    </source>
</reference>
<evidence type="ECO:0000313" key="6">
    <source>
        <dbReference type="Proteomes" id="UP001168540"/>
    </source>
</evidence>
<dbReference type="Gene3D" id="3.40.50.720">
    <property type="entry name" value="NAD(P)-binding Rossmann-like Domain"/>
    <property type="match status" value="1"/>
</dbReference>
<dbReference type="Proteomes" id="UP001168540">
    <property type="component" value="Unassembled WGS sequence"/>
</dbReference>
<dbReference type="EMBL" id="JAUEDK010000030">
    <property type="protein sequence ID" value="MDN0076329.1"/>
    <property type="molecule type" value="Genomic_DNA"/>
</dbReference>
<gene>
    <name evidence="4" type="ORF">QU481_15730</name>
    <name evidence="5" type="ORF">QU481_21160</name>
</gene>
<accession>A0ABT7XS04</accession>